<dbReference type="EMBL" id="BNJQ01000005">
    <property type="protein sequence ID" value="GHP03184.1"/>
    <property type="molecule type" value="Genomic_DNA"/>
</dbReference>
<proteinExistence type="predicted"/>
<feature type="region of interest" description="Disordered" evidence="1">
    <location>
        <begin position="1"/>
        <end position="28"/>
    </location>
</feature>
<name>A0A830H7Z4_9CHLO</name>
<feature type="compositionally biased region" description="Acidic residues" evidence="1">
    <location>
        <begin position="14"/>
        <end position="28"/>
    </location>
</feature>
<feature type="region of interest" description="Disordered" evidence="1">
    <location>
        <begin position="200"/>
        <end position="221"/>
    </location>
</feature>
<reference evidence="2" key="1">
    <citation type="submission" date="2020-10" db="EMBL/GenBank/DDBJ databases">
        <title>Unveiling of a novel bifunctional photoreceptor, Dualchrome1, isolated from a cosmopolitan green alga.</title>
        <authorList>
            <person name="Suzuki S."/>
            <person name="Kawachi M."/>
        </authorList>
    </citation>
    <scope>NUCLEOTIDE SEQUENCE</scope>
    <source>
        <strain evidence="2">NIES 2893</strain>
    </source>
</reference>
<evidence type="ECO:0000313" key="2">
    <source>
        <dbReference type="EMBL" id="GHP03184.1"/>
    </source>
</evidence>
<comment type="caution">
    <text evidence="2">The sequence shown here is derived from an EMBL/GenBank/DDBJ whole genome shotgun (WGS) entry which is preliminary data.</text>
</comment>
<keyword evidence="3" id="KW-1185">Reference proteome</keyword>
<dbReference type="AlphaFoldDB" id="A0A830H7Z4"/>
<organism evidence="2 3">
    <name type="scientific">Pycnococcus provasolii</name>
    <dbReference type="NCBI Taxonomy" id="41880"/>
    <lineage>
        <taxon>Eukaryota</taxon>
        <taxon>Viridiplantae</taxon>
        <taxon>Chlorophyta</taxon>
        <taxon>Pseudoscourfieldiophyceae</taxon>
        <taxon>Pseudoscourfieldiales</taxon>
        <taxon>Pycnococcaceae</taxon>
        <taxon>Pycnococcus</taxon>
    </lineage>
</organism>
<evidence type="ECO:0008006" key="4">
    <source>
        <dbReference type="Google" id="ProtNLM"/>
    </source>
</evidence>
<protein>
    <recommendedName>
        <fullName evidence="4">Transcription initiation factor TFIID subunit 10</fullName>
    </recommendedName>
</protein>
<feature type="compositionally biased region" description="Basic and acidic residues" evidence="1">
    <location>
        <begin position="203"/>
        <end position="221"/>
    </location>
</feature>
<dbReference type="GO" id="GO:0006352">
    <property type="term" value="P:DNA-templated transcription initiation"/>
    <property type="evidence" value="ECO:0007669"/>
    <property type="project" value="InterPro"/>
</dbReference>
<evidence type="ECO:0000256" key="1">
    <source>
        <dbReference type="SAM" id="MobiDB-lite"/>
    </source>
</evidence>
<evidence type="ECO:0000313" key="3">
    <source>
        <dbReference type="Proteomes" id="UP000660262"/>
    </source>
</evidence>
<dbReference type="InterPro" id="IPR003923">
    <property type="entry name" value="TAF10"/>
</dbReference>
<gene>
    <name evidence="2" type="ORF">PPROV_000193900</name>
</gene>
<dbReference type="GO" id="GO:0005634">
    <property type="term" value="C:nucleus"/>
    <property type="evidence" value="ECO:0007669"/>
    <property type="project" value="InterPro"/>
</dbReference>
<accession>A0A830H7Z4</accession>
<dbReference type="Proteomes" id="UP000660262">
    <property type="component" value="Unassembled WGS sequence"/>
</dbReference>
<dbReference type="OrthoDB" id="154356at2759"/>
<dbReference type="Pfam" id="PF03540">
    <property type="entry name" value="TAF10"/>
    <property type="match status" value="1"/>
</dbReference>
<sequence>MDAERAPVLAQGNNDDEEEDDEEHEQEDMLVDELRQPEHNQADALKTNSALLPPQPDSCYSHGEGMAMLQAALERVPPEDVQWLVSCLPRMVPTVPDELTQFLTKRAGLVADNASTSKLNEVAMTRLISLAGQMVVEQAIHEATKLAERRHRGGTPKDLHRLGYSARQTARLEGIQLRTDDVSDALVELGVDFRPRPFYADTKASDARSDAYEESRPAANQ</sequence>